<evidence type="ECO:0000313" key="1">
    <source>
        <dbReference type="EMBL" id="BAA29705.1"/>
    </source>
</evidence>
<dbReference type="PIR" id="G71105">
    <property type="entry name" value="G71105"/>
</dbReference>
<dbReference type="KEGG" id="pho:PH0616"/>
<dbReference type="AlphaFoldDB" id="O58350"/>
<protein>
    <submittedName>
        <fullName evidence="1">Uncharacterized protein</fullName>
    </submittedName>
</protein>
<keyword evidence="2" id="KW-1185">Reference proteome</keyword>
<gene>
    <name evidence="1" type="ordered locus">PH0616</name>
</gene>
<proteinExistence type="predicted"/>
<accession>O58350</accession>
<dbReference type="EMBL" id="BA000001">
    <property type="protein sequence ID" value="BAA29705.1"/>
    <property type="molecule type" value="Genomic_DNA"/>
</dbReference>
<name>O58350_PYRHO</name>
<sequence>MSSTLIFGDANSNPKTRIPSPLAYFGTNRNTMGAMRRSGYFVRSSNTHIKMSTNKYVVSGDVIIVSDISKVEITAIKYGGSCKINTSTCSLVQRGPIASGIPGLSRAKYSYRRGIKSLTQ</sequence>
<dbReference type="Proteomes" id="UP000000752">
    <property type="component" value="Chromosome"/>
</dbReference>
<organism evidence="1 2">
    <name type="scientific">Pyrococcus horikoshii (strain ATCC 700860 / DSM 12428 / JCM 9974 / NBRC 100139 / OT-3)</name>
    <dbReference type="NCBI Taxonomy" id="70601"/>
    <lineage>
        <taxon>Archaea</taxon>
        <taxon>Methanobacteriati</taxon>
        <taxon>Methanobacteriota</taxon>
        <taxon>Thermococci</taxon>
        <taxon>Thermococcales</taxon>
        <taxon>Thermococcaceae</taxon>
        <taxon>Pyrococcus</taxon>
    </lineage>
</organism>
<reference evidence="1 2" key="1">
    <citation type="journal article" date="1998" name="DNA Res.">
        <title>Complete sequence and gene organization of the genome of a hyper-thermophilic archaebacterium, Pyrococcus horikoshii OT3.</title>
        <authorList>
            <person name="Kawarabayasi Y."/>
            <person name="Sawada M."/>
            <person name="Horikawa H."/>
            <person name="Haikawa Y."/>
            <person name="Hino Y."/>
            <person name="Yamamoto S."/>
            <person name="Sekine M."/>
            <person name="Baba S."/>
            <person name="Kosugi H."/>
            <person name="Hosoyama A."/>
            <person name="Nagai Y."/>
            <person name="Sakai M."/>
            <person name="Ogura K."/>
            <person name="Otuka R."/>
            <person name="Nakazawa H."/>
            <person name="Takamiya M."/>
            <person name="Ohfuku Y."/>
            <person name="Funahashi T."/>
            <person name="Tanaka T."/>
            <person name="Kudoh Y."/>
            <person name="Yamazaki J."/>
            <person name="Kushida N."/>
            <person name="Oguchi A."/>
            <person name="Aoki K."/>
            <person name="Nakamura Y."/>
            <person name="Robb T.F."/>
            <person name="Horikoshi K."/>
            <person name="Masuchi Y."/>
            <person name="Shizuya H."/>
            <person name="Kikuchi H."/>
        </authorList>
    </citation>
    <scope>NUCLEOTIDE SEQUENCE [LARGE SCALE GENOMIC DNA]</scope>
    <source>
        <strain evidence="2">ATCC 700860 / DSM 12428 / JCM 9974 / NBRC 100139 / OT-3</strain>
    </source>
</reference>
<dbReference type="EnsemblBacteria" id="BAA29705">
    <property type="protein sequence ID" value="BAA29705"/>
    <property type="gene ID" value="BAA29705"/>
</dbReference>
<evidence type="ECO:0000313" key="2">
    <source>
        <dbReference type="Proteomes" id="UP000000752"/>
    </source>
</evidence>